<gene>
    <name evidence="1" type="ORF">ACFSW8_10965</name>
</gene>
<evidence type="ECO:0008006" key="3">
    <source>
        <dbReference type="Google" id="ProtNLM"/>
    </source>
</evidence>
<proteinExistence type="predicted"/>
<evidence type="ECO:0000313" key="2">
    <source>
        <dbReference type="Proteomes" id="UP001597389"/>
    </source>
</evidence>
<evidence type="ECO:0000313" key="1">
    <source>
        <dbReference type="EMBL" id="MFD2159422.1"/>
    </source>
</evidence>
<protein>
    <recommendedName>
        <fullName evidence="3">HEAT repeat domain-containing protein</fullName>
    </recommendedName>
</protein>
<comment type="caution">
    <text evidence="1">The sequence shown here is derived from an EMBL/GenBank/DDBJ whole genome shotgun (WGS) entry which is preliminary data.</text>
</comment>
<name>A0ABW4ZC35_9BACT</name>
<reference evidence="2" key="1">
    <citation type="journal article" date="2019" name="Int. J. Syst. Evol. Microbiol.">
        <title>The Global Catalogue of Microorganisms (GCM) 10K type strain sequencing project: providing services to taxonomists for standard genome sequencing and annotation.</title>
        <authorList>
            <consortium name="The Broad Institute Genomics Platform"/>
            <consortium name="The Broad Institute Genome Sequencing Center for Infectious Disease"/>
            <person name="Wu L."/>
            <person name="Ma J."/>
        </authorList>
    </citation>
    <scope>NUCLEOTIDE SEQUENCE [LARGE SCALE GENOMIC DNA]</scope>
    <source>
        <strain evidence="2">CCUG 57942</strain>
    </source>
</reference>
<keyword evidence="2" id="KW-1185">Reference proteome</keyword>
<accession>A0ABW4ZC35</accession>
<organism evidence="1 2">
    <name type="scientific">Rubritalea tangerina</name>
    <dbReference type="NCBI Taxonomy" id="430798"/>
    <lineage>
        <taxon>Bacteria</taxon>
        <taxon>Pseudomonadati</taxon>
        <taxon>Verrucomicrobiota</taxon>
        <taxon>Verrucomicrobiia</taxon>
        <taxon>Verrucomicrobiales</taxon>
        <taxon>Rubritaleaceae</taxon>
        <taxon>Rubritalea</taxon>
    </lineage>
</organism>
<dbReference type="Proteomes" id="UP001597389">
    <property type="component" value="Unassembled WGS sequence"/>
</dbReference>
<dbReference type="Gene3D" id="1.20.120.10">
    <property type="entry name" value="Cytochrome c/b562"/>
    <property type="match status" value="1"/>
</dbReference>
<sequence>MIRPFSVVAVTAMVCLGSVRAEDDTKMATEMKVVSKQLKALRTIPKDDYAAGAEAVRKAHEALLAAMQYIPVMVEEMPDGEEKAKAIADSRRVMGLSYASLCALELAYLEKDPAKIEAAMSKVKEVKKEGHKKYTDD</sequence>
<dbReference type="EMBL" id="JBHUJB010000046">
    <property type="protein sequence ID" value="MFD2159422.1"/>
    <property type="molecule type" value="Genomic_DNA"/>
</dbReference>